<reference evidence="5" key="1">
    <citation type="journal article" date="2020" name="Biotechnol. Biofuels">
        <title>New insights from the biogas microbiome by comprehensive genome-resolved metagenomics of nearly 1600 species originating from multiple anaerobic digesters.</title>
        <authorList>
            <person name="Campanaro S."/>
            <person name="Treu L."/>
            <person name="Rodriguez-R L.M."/>
            <person name="Kovalovszki A."/>
            <person name="Ziels R.M."/>
            <person name="Maus I."/>
            <person name="Zhu X."/>
            <person name="Kougias P.G."/>
            <person name="Basile A."/>
            <person name="Luo G."/>
            <person name="Schluter A."/>
            <person name="Konstantinidis K.T."/>
            <person name="Angelidaki I."/>
        </authorList>
    </citation>
    <scope>NUCLEOTIDE SEQUENCE</scope>
    <source>
        <strain evidence="5">AS06rmzACSIP_7</strain>
    </source>
</reference>
<dbReference type="EMBL" id="JAAYEE010000126">
    <property type="protein sequence ID" value="NLW35349.1"/>
    <property type="molecule type" value="Genomic_DNA"/>
</dbReference>
<name>A0A971M4Z6_9BACT</name>
<accession>A0A971M4Z6</accession>
<dbReference type="AlphaFoldDB" id="A0A971M4Z6"/>
<gene>
    <name evidence="5" type="ORF">GXY80_07700</name>
</gene>
<sequence>MAKKESKELAKTEPTRTLPAFWDVDKLFDEFIRRPFSFMGLPRVRFPGEEELTPSVDIFEEKGDVVVKAELPGISKEDIDITLTEDTITIAGEKKQEEEVTKKDYYRYECSYGSFNRTFTLPTEVQTDKVKTKFRDGILEIRMPKTEEAKKKEKKIKIE</sequence>
<feature type="domain" description="CS" evidence="4">
    <location>
        <begin position="51"/>
        <end position="159"/>
    </location>
</feature>
<evidence type="ECO:0000259" key="3">
    <source>
        <dbReference type="PROSITE" id="PS01031"/>
    </source>
</evidence>
<evidence type="ECO:0000256" key="1">
    <source>
        <dbReference type="PROSITE-ProRule" id="PRU00285"/>
    </source>
</evidence>
<reference evidence="5" key="2">
    <citation type="submission" date="2020-01" db="EMBL/GenBank/DDBJ databases">
        <authorList>
            <person name="Campanaro S."/>
        </authorList>
    </citation>
    <scope>NUCLEOTIDE SEQUENCE</scope>
    <source>
        <strain evidence="5">AS06rmzACSIP_7</strain>
    </source>
</reference>
<protein>
    <submittedName>
        <fullName evidence="5">Hsp20/alpha crystallin family protein</fullName>
    </submittedName>
</protein>
<dbReference type="SUPFAM" id="SSF49764">
    <property type="entry name" value="HSP20-like chaperones"/>
    <property type="match status" value="1"/>
</dbReference>
<dbReference type="PROSITE" id="PS51203">
    <property type="entry name" value="CS"/>
    <property type="match status" value="1"/>
</dbReference>
<dbReference type="PROSITE" id="PS01031">
    <property type="entry name" value="SHSP"/>
    <property type="match status" value="1"/>
</dbReference>
<proteinExistence type="inferred from homology"/>
<evidence type="ECO:0000256" key="2">
    <source>
        <dbReference type="RuleBase" id="RU003616"/>
    </source>
</evidence>
<comment type="caution">
    <text evidence="5">The sequence shown here is derived from an EMBL/GenBank/DDBJ whole genome shotgun (WGS) entry which is preliminary data.</text>
</comment>
<dbReference type="InterPro" id="IPR031107">
    <property type="entry name" value="Small_HSP"/>
</dbReference>
<evidence type="ECO:0000313" key="6">
    <source>
        <dbReference type="Proteomes" id="UP000777265"/>
    </source>
</evidence>
<dbReference type="InterPro" id="IPR002068">
    <property type="entry name" value="A-crystallin/Hsp20_dom"/>
</dbReference>
<evidence type="ECO:0000259" key="4">
    <source>
        <dbReference type="PROSITE" id="PS51203"/>
    </source>
</evidence>
<dbReference type="Pfam" id="PF00011">
    <property type="entry name" value="HSP20"/>
    <property type="match status" value="1"/>
</dbReference>
<dbReference type="InterPro" id="IPR007052">
    <property type="entry name" value="CS_dom"/>
</dbReference>
<dbReference type="PANTHER" id="PTHR11527">
    <property type="entry name" value="HEAT-SHOCK PROTEIN 20 FAMILY MEMBER"/>
    <property type="match status" value="1"/>
</dbReference>
<evidence type="ECO:0000313" key="5">
    <source>
        <dbReference type="EMBL" id="NLW35349.1"/>
    </source>
</evidence>
<dbReference type="CDD" id="cd06464">
    <property type="entry name" value="ACD_sHsps-like"/>
    <property type="match status" value="1"/>
</dbReference>
<dbReference type="InterPro" id="IPR008978">
    <property type="entry name" value="HSP20-like_chaperone"/>
</dbReference>
<feature type="domain" description="SHSP" evidence="3">
    <location>
        <begin position="47"/>
        <end position="159"/>
    </location>
</feature>
<dbReference type="Proteomes" id="UP000777265">
    <property type="component" value="Unassembled WGS sequence"/>
</dbReference>
<comment type="similarity">
    <text evidence="1 2">Belongs to the small heat shock protein (HSP20) family.</text>
</comment>
<dbReference type="Gene3D" id="2.60.40.790">
    <property type="match status" value="1"/>
</dbReference>
<organism evidence="5 6">
    <name type="scientific">Syntrophorhabdus aromaticivorans</name>
    <dbReference type="NCBI Taxonomy" id="328301"/>
    <lineage>
        <taxon>Bacteria</taxon>
        <taxon>Pseudomonadati</taxon>
        <taxon>Thermodesulfobacteriota</taxon>
        <taxon>Syntrophorhabdia</taxon>
        <taxon>Syntrophorhabdales</taxon>
        <taxon>Syntrophorhabdaceae</taxon>
        <taxon>Syntrophorhabdus</taxon>
    </lineage>
</organism>